<evidence type="ECO:0000313" key="1">
    <source>
        <dbReference type="EMBL" id="RXI03572.1"/>
    </source>
</evidence>
<dbReference type="Proteomes" id="UP000290289">
    <property type="component" value="Chromosome 3"/>
</dbReference>
<keyword evidence="2" id="KW-1185">Reference proteome</keyword>
<protein>
    <submittedName>
        <fullName evidence="1">Uncharacterized protein</fullName>
    </submittedName>
</protein>
<organism evidence="1 2">
    <name type="scientific">Malus domestica</name>
    <name type="common">Apple</name>
    <name type="synonym">Pyrus malus</name>
    <dbReference type="NCBI Taxonomy" id="3750"/>
    <lineage>
        <taxon>Eukaryota</taxon>
        <taxon>Viridiplantae</taxon>
        <taxon>Streptophyta</taxon>
        <taxon>Embryophyta</taxon>
        <taxon>Tracheophyta</taxon>
        <taxon>Spermatophyta</taxon>
        <taxon>Magnoliopsida</taxon>
        <taxon>eudicotyledons</taxon>
        <taxon>Gunneridae</taxon>
        <taxon>Pentapetalae</taxon>
        <taxon>rosids</taxon>
        <taxon>fabids</taxon>
        <taxon>Rosales</taxon>
        <taxon>Rosaceae</taxon>
        <taxon>Amygdaloideae</taxon>
        <taxon>Maleae</taxon>
        <taxon>Malus</taxon>
    </lineage>
</organism>
<gene>
    <name evidence="1" type="ORF">DVH24_004224</name>
</gene>
<comment type="caution">
    <text evidence="1">The sequence shown here is derived from an EMBL/GenBank/DDBJ whole genome shotgun (WGS) entry which is preliminary data.</text>
</comment>
<proteinExistence type="predicted"/>
<sequence>MALEYTIRGLKSVDKRKDFYILDWAHVLKSDGDLMNLVDLRLGSNFKGRDDCYNQCGSSLL</sequence>
<evidence type="ECO:0000313" key="2">
    <source>
        <dbReference type="Proteomes" id="UP000290289"/>
    </source>
</evidence>
<accession>A0A498KDK5</accession>
<dbReference type="EMBL" id="RDQH01000329">
    <property type="protein sequence ID" value="RXI03572.1"/>
    <property type="molecule type" value="Genomic_DNA"/>
</dbReference>
<reference evidence="1 2" key="1">
    <citation type="submission" date="2018-10" db="EMBL/GenBank/DDBJ databases">
        <title>A high-quality apple genome assembly.</title>
        <authorList>
            <person name="Hu J."/>
        </authorList>
    </citation>
    <scope>NUCLEOTIDE SEQUENCE [LARGE SCALE GENOMIC DNA]</scope>
    <source>
        <strain evidence="2">cv. HFTH1</strain>
        <tissue evidence="1">Young leaf</tissue>
    </source>
</reference>
<dbReference type="AlphaFoldDB" id="A0A498KDK5"/>
<name>A0A498KDK5_MALDO</name>